<dbReference type="SUPFAM" id="SSF55729">
    <property type="entry name" value="Acyl-CoA N-acyltransferases (Nat)"/>
    <property type="match status" value="1"/>
</dbReference>
<dbReference type="GO" id="GO:0016747">
    <property type="term" value="F:acyltransferase activity, transferring groups other than amino-acyl groups"/>
    <property type="evidence" value="ECO:0007669"/>
    <property type="project" value="InterPro"/>
</dbReference>
<comment type="caution">
    <text evidence="2">The sequence shown here is derived from an EMBL/GenBank/DDBJ whole genome shotgun (WGS) entry which is preliminary data.</text>
</comment>
<evidence type="ECO:0000313" key="3">
    <source>
        <dbReference type="Proteomes" id="UP000295083"/>
    </source>
</evidence>
<reference evidence="2 3" key="1">
    <citation type="submission" date="2018-11" db="EMBL/GenBank/DDBJ databases">
        <title>Genome sequence and assembly of Colletotrichum spinosum.</title>
        <authorList>
            <person name="Gan P."/>
            <person name="Shirasu K."/>
        </authorList>
    </citation>
    <scope>NUCLEOTIDE SEQUENCE [LARGE SCALE GENOMIC DNA]</scope>
    <source>
        <strain evidence="2 3">CBS 515.97</strain>
    </source>
</reference>
<dbReference type="InterPro" id="IPR016181">
    <property type="entry name" value="Acyl_CoA_acyltransferase"/>
</dbReference>
<accession>A0A4R8QH38</accession>
<dbReference type="PROSITE" id="PS51186">
    <property type="entry name" value="GNAT"/>
    <property type="match status" value="1"/>
</dbReference>
<feature type="domain" description="N-acetyltransferase" evidence="1">
    <location>
        <begin position="30"/>
        <end position="216"/>
    </location>
</feature>
<dbReference type="CDD" id="cd04301">
    <property type="entry name" value="NAT_SF"/>
    <property type="match status" value="1"/>
</dbReference>
<dbReference type="Gene3D" id="3.40.630.30">
    <property type="match status" value="1"/>
</dbReference>
<dbReference type="PANTHER" id="PTHR42791:SF5">
    <property type="entry name" value="HYPOTHETICAL ACETYLTRANSFERASE (EUROFUNG)"/>
    <property type="match status" value="1"/>
</dbReference>
<dbReference type="EMBL" id="QAPG01000032">
    <property type="protein sequence ID" value="TDZ36326.1"/>
    <property type="molecule type" value="Genomic_DNA"/>
</dbReference>
<name>A0A4R8QH38_9PEZI</name>
<sequence length="235" mass="26814">MGFQLHKVETDSEFGPLIAAFREGFSVPDSALRRLFMGDWRPHDAVAQQAALEESTARMRDWHRADPTSTWLKVVDEESGDVVAGGRWCIHEPGRGNPYDEFETVEATWFPEGEARSVASLLMGQFLVSAVRNANRPHVYLNILFTVPKYRRRGAASMIMDWGVTRAETLGLGVYIEATEAGRPVYEKYGLRVIEEHEFEARDENLPAVEDGELRRKVVRQLTPFRWWSMVKEAT</sequence>
<dbReference type="Pfam" id="PF13673">
    <property type="entry name" value="Acetyltransf_10"/>
    <property type="match status" value="1"/>
</dbReference>
<organism evidence="2 3">
    <name type="scientific">Colletotrichum spinosum</name>
    <dbReference type="NCBI Taxonomy" id="1347390"/>
    <lineage>
        <taxon>Eukaryota</taxon>
        <taxon>Fungi</taxon>
        <taxon>Dikarya</taxon>
        <taxon>Ascomycota</taxon>
        <taxon>Pezizomycotina</taxon>
        <taxon>Sordariomycetes</taxon>
        <taxon>Hypocreomycetidae</taxon>
        <taxon>Glomerellales</taxon>
        <taxon>Glomerellaceae</taxon>
        <taxon>Colletotrichum</taxon>
        <taxon>Colletotrichum orbiculare species complex</taxon>
    </lineage>
</organism>
<evidence type="ECO:0000259" key="1">
    <source>
        <dbReference type="PROSITE" id="PS51186"/>
    </source>
</evidence>
<dbReference type="InterPro" id="IPR052523">
    <property type="entry name" value="Trichothecene_AcTrans"/>
</dbReference>
<dbReference type="Proteomes" id="UP000295083">
    <property type="component" value="Unassembled WGS sequence"/>
</dbReference>
<dbReference type="InterPro" id="IPR000182">
    <property type="entry name" value="GNAT_dom"/>
</dbReference>
<dbReference type="AlphaFoldDB" id="A0A4R8QH38"/>
<proteinExistence type="predicted"/>
<evidence type="ECO:0000313" key="2">
    <source>
        <dbReference type="EMBL" id="TDZ36326.1"/>
    </source>
</evidence>
<gene>
    <name evidence="2" type="ORF">C8035_v001712</name>
</gene>
<protein>
    <recommendedName>
        <fullName evidence="1">N-acetyltransferase domain-containing protein</fullName>
    </recommendedName>
</protein>
<keyword evidence="3" id="KW-1185">Reference proteome</keyword>
<dbReference type="PANTHER" id="PTHR42791">
    <property type="entry name" value="GNAT FAMILY ACETYLTRANSFERASE"/>
    <property type="match status" value="1"/>
</dbReference>